<dbReference type="RefSeq" id="WP_078788029.1">
    <property type="nucleotide sequence ID" value="NZ_FMTO01000014.1"/>
</dbReference>
<accession>A0A1T4Q381</accession>
<evidence type="ECO:0000313" key="1">
    <source>
        <dbReference type="EMBL" id="SJZ98116.1"/>
    </source>
</evidence>
<dbReference type="EMBL" id="FUXA01000016">
    <property type="protein sequence ID" value="SJZ98116.1"/>
    <property type="molecule type" value="Genomic_DNA"/>
</dbReference>
<dbReference type="AlphaFoldDB" id="A0A1T4Q381"/>
<gene>
    <name evidence="1" type="ORF">SAMN02745110_02233</name>
</gene>
<organism evidence="1 2">
    <name type="scientific">Eubacterium ruminantium</name>
    <dbReference type="NCBI Taxonomy" id="42322"/>
    <lineage>
        <taxon>Bacteria</taxon>
        <taxon>Bacillati</taxon>
        <taxon>Bacillota</taxon>
        <taxon>Clostridia</taxon>
        <taxon>Eubacteriales</taxon>
        <taxon>Eubacteriaceae</taxon>
        <taxon>Eubacterium</taxon>
    </lineage>
</organism>
<reference evidence="1 2" key="1">
    <citation type="submission" date="2017-02" db="EMBL/GenBank/DDBJ databases">
        <authorList>
            <person name="Peterson S.W."/>
        </authorList>
    </citation>
    <scope>NUCLEOTIDE SEQUENCE [LARGE SCALE GENOMIC DNA]</scope>
    <source>
        <strain evidence="1 2">ATCC 17233</strain>
    </source>
</reference>
<protein>
    <submittedName>
        <fullName evidence="1">Uncharacterized protein</fullName>
    </submittedName>
</protein>
<keyword evidence="2" id="KW-1185">Reference proteome</keyword>
<name>A0A1T4Q381_9FIRM</name>
<dbReference type="Proteomes" id="UP000189857">
    <property type="component" value="Unassembled WGS sequence"/>
</dbReference>
<evidence type="ECO:0000313" key="2">
    <source>
        <dbReference type="Proteomes" id="UP000189857"/>
    </source>
</evidence>
<sequence length="279" mass="30336">MAFILGNHTIDEILEAVATSFDESEIYYTVDQLSNASIAITSDPREITDKKGNIVRRIYTSKNGEFNATNAFLHPAIMNAASGSTIEKATSTKKIDMPKIIIVAPGAEIEDTTADLDTVKVIGIYGNGANSEPLTKSTSAASFDDGTFKVAGDTITLPSTGTTAGVDYPVNYLVMYTREVESGIKLTNTADKFPSACRLTLYVSYVDPCKEELRPAYVVIPNFMADPSVTINLSSENQEMDFNGTLQVDYCSGTKVLYYIFYPDENIVETVVTEADDTP</sequence>
<proteinExistence type="predicted"/>